<dbReference type="Pfam" id="PF08907">
    <property type="entry name" value="DUF1853"/>
    <property type="match status" value="1"/>
</dbReference>
<organism evidence="1 2">
    <name type="scientific">Haloferula chungangensis</name>
    <dbReference type="NCBI Taxonomy" id="1048331"/>
    <lineage>
        <taxon>Bacteria</taxon>
        <taxon>Pseudomonadati</taxon>
        <taxon>Verrucomicrobiota</taxon>
        <taxon>Verrucomicrobiia</taxon>
        <taxon>Verrucomicrobiales</taxon>
        <taxon>Verrucomicrobiaceae</taxon>
        <taxon>Haloferula</taxon>
    </lineage>
</organism>
<evidence type="ECO:0000313" key="2">
    <source>
        <dbReference type="Proteomes" id="UP001596472"/>
    </source>
</evidence>
<dbReference type="InterPro" id="IPR015003">
    <property type="entry name" value="DUF1853"/>
</dbReference>
<name>A0ABW2L1F9_9BACT</name>
<gene>
    <name evidence="1" type="ORF">ACFQY0_00100</name>
</gene>
<sequence>MISPTHVLLQSLTQGPLLIGDLPEASSFPYRELALPEDIEDLNLQQKLGHLYEDALASLLEASPRFELLARNLQLQSADQITLGELDFLLRDLASEQLIHLELAAKFYLAVETPSGLALPGPDARDNYFRKLNRLRSHQLPLVENHRSALPEEYRQEDIVAQQLVYGCLFDHIHAALPAKPEFVHPHCRRGRWLSINECPGFFGPEPQLQIIPKPLWPVPLSLIENTPLEPWNPKASIDRCLMLRVNHDPTPYFVTPPVFPSSR</sequence>
<protein>
    <submittedName>
        <fullName evidence="1">DUF1853 family protein</fullName>
    </submittedName>
</protein>
<dbReference type="Proteomes" id="UP001596472">
    <property type="component" value="Unassembled WGS sequence"/>
</dbReference>
<keyword evidence="2" id="KW-1185">Reference proteome</keyword>
<dbReference type="EMBL" id="JBHTBS010000001">
    <property type="protein sequence ID" value="MFC7335559.1"/>
    <property type="molecule type" value="Genomic_DNA"/>
</dbReference>
<dbReference type="RefSeq" id="WP_379707785.1">
    <property type="nucleotide sequence ID" value="NZ_JBHTBS010000001.1"/>
</dbReference>
<accession>A0ABW2L1F9</accession>
<evidence type="ECO:0000313" key="1">
    <source>
        <dbReference type="EMBL" id="MFC7335559.1"/>
    </source>
</evidence>
<comment type="caution">
    <text evidence="1">The sequence shown here is derived from an EMBL/GenBank/DDBJ whole genome shotgun (WGS) entry which is preliminary data.</text>
</comment>
<proteinExistence type="predicted"/>
<reference evidence="2" key="1">
    <citation type="journal article" date="2019" name="Int. J. Syst. Evol. Microbiol.">
        <title>The Global Catalogue of Microorganisms (GCM) 10K type strain sequencing project: providing services to taxonomists for standard genome sequencing and annotation.</title>
        <authorList>
            <consortium name="The Broad Institute Genomics Platform"/>
            <consortium name="The Broad Institute Genome Sequencing Center for Infectious Disease"/>
            <person name="Wu L."/>
            <person name="Ma J."/>
        </authorList>
    </citation>
    <scope>NUCLEOTIDE SEQUENCE [LARGE SCALE GENOMIC DNA]</scope>
    <source>
        <strain evidence="2">CGMCC 4.1467</strain>
    </source>
</reference>